<evidence type="ECO:0000313" key="1">
    <source>
        <dbReference type="EMBL" id="CAD7267928.1"/>
    </source>
</evidence>
<protein>
    <submittedName>
        <fullName evidence="1">Uncharacterized protein</fullName>
    </submittedName>
</protein>
<dbReference type="AlphaFoldDB" id="A0A7R9G771"/>
<reference evidence="1" key="1">
    <citation type="submission" date="2020-11" db="EMBL/GenBank/DDBJ databases">
        <authorList>
            <person name="Tran Van P."/>
        </authorList>
    </citation>
    <scope>NUCLEOTIDE SEQUENCE</scope>
</reference>
<name>A0A7R9G771_TIMSH</name>
<sequence length="132" mass="14712">MVRKLNRLECNDVTSTENNRLYNTQYKGTTLTTWLVDHGILEHTSRHLLPTITPSADPIDKAPKTIGQEGCDLKLLLAGQLSIPPCQQDLQGWMSEPRSDAATLASLKLPRDNLLLLVVPDHLADKVFPTEE</sequence>
<accession>A0A7R9G771</accession>
<dbReference type="EMBL" id="OC010925">
    <property type="protein sequence ID" value="CAD7267928.1"/>
    <property type="molecule type" value="Genomic_DNA"/>
</dbReference>
<gene>
    <name evidence="1" type="ORF">TSIB3V08_LOCUS11930</name>
</gene>
<proteinExistence type="predicted"/>
<dbReference type="Gene3D" id="3.10.20.90">
    <property type="entry name" value="Phosphatidylinositol 3-kinase Catalytic Subunit, Chain A, domain 1"/>
    <property type="match status" value="1"/>
</dbReference>
<organism evidence="1">
    <name type="scientific">Timema shepardi</name>
    <name type="common">Walking stick</name>
    <dbReference type="NCBI Taxonomy" id="629360"/>
    <lineage>
        <taxon>Eukaryota</taxon>
        <taxon>Metazoa</taxon>
        <taxon>Ecdysozoa</taxon>
        <taxon>Arthropoda</taxon>
        <taxon>Hexapoda</taxon>
        <taxon>Insecta</taxon>
        <taxon>Pterygota</taxon>
        <taxon>Neoptera</taxon>
        <taxon>Polyneoptera</taxon>
        <taxon>Phasmatodea</taxon>
        <taxon>Timematodea</taxon>
        <taxon>Timematoidea</taxon>
        <taxon>Timematidae</taxon>
        <taxon>Timema</taxon>
    </lineage>
</organism>